<organism evidence="2 3">
    <name type="scientific">Polymorphospora rubra</name>
    <dbReference type="NCBI Taxonomy" id="338584"/>
    <lineage>
        <taxon>Bacteria</taxon>
        <taxon>Bacillati</taxon>
        <taxon>Actinomycetota</taxon>
        <taxon>Actinomycetes</taxon>
        <taxon>Micromonosporales</taxon>
        <taxon>Micromonosporaceae</taxon>
        <taxon>Polymorphospora</taxon>
    </lineage>
</organism>
<evidence type="ECO:0000313" key="3">
    <source>
        <dbReference type="Proteomes" id="UP000680866"/>
    </source>
</evidence>
<dbReference type="Proteomes" id="UP000680866">
    <property type="component" value="Chromosome"/>
</dbReference>
<reference evidence="2" key="1">
    <citation type="submission" date="2020-08" db="EMBL/GenBank/DDBJ databases">
        <title>Whole genome shotgun sequence of Polymorphospora rubra NBRC 101157.</title>
        <authorList>
            <person name="Komaki H."/>
            <person name="Tamura T."/>
        </authorList>
    </citation>
    <scope>NUCLEOTIDE SEQUENCE</scope>
    <source>
        <strain evidence="2">NBRC 101157</strain>
    </source>
</reference>
<feature type="region of interest" description="Disordered" evidence="1">
    <location>
        <begin position="58"/>
        <end position="111"/>
    </location>
</feature>
<sequence>MIVTESVVHERVSKPLVETLRQLECGAPKPVLQRDITFVDIISTRIVHARSLIAITQNQQERDRNRNGEQQRKDGQGRPLLFLKSTSHPAPYDKSTDLPNPGITRSQRRFC</sequence>
<protein>
    <submittedName>
        <fullName evidence="2">Uncharacterized protein</fullName>
    </submittedName>
</protein>
<feature type="compositionally biased region" description="Basic and acidic residues" evidence="1">
    <location>
        <begin position="60"/>
        <end position="76"/>
    </location>
</feature>
<evidence type="ECO:0000313" key="2">
    <source>
        <dbReference type="EMBL" id="BCJ65040.1"/>
    </source>
</evidence>
<accession>A0A810MWV4</accession>
<evidence type="ECO:0000256" key="1">
    <source>
        <dbReference type="SAM" id="MobiDB-lite"/>
    </source>
</evidence>
<keyword evidence="3" id="KW-1185">Reference proteome</keyword>
<dbReference type="KEGG" id="pry:Prubr_20610"/>
<dbReference type="AlphaFoldDB" id="A0A810MWV4"/>
<name>A0A810MWV4_9ACTN</name>
<dbReference type="EMBL" id="AP023359">
    <property type="protein sequence ID" value="BCJ65040.1"/>
    <property type="molecule type" value="Genomic_DNA"/>
</dbReference>
<gene>
    <name evidence="2" type="ORF">Prubr_20610</name>
</gene>
<proteinExistence type="predicted"/>